<proteinExistence type="predicted"/>
<feature type="region of interest" description="Disordered" evidence="1">
    <location>
        <begin position="275"/>
        <end position="308"/>
    </location>
</feature>
<gene>
    <name evidence="2" type="ORF">D9611_014346</name>
</gene>
<reference evidence="2 3" key="1">
    <citation type="journal article" date="2020" name="ISME J.">
        <title>Uncovering the hidden diversity of litter-decomposition mechanisms in mushroom-forming fungi.</title>
        <authorList>
            <person name="Floudas D."/>
            <person name="Bentzer J."/>
            <person name="Ahren D."/>
            <person name="Johansson T."/>
            <person name="Persson P."/>
            <person name="Tunlid A."/>
        </authorList>
    </citation>
    <scope>NUCLEOTIDE SEQUENCE [LARGE SCALE GENOMIC DNA]</scope>
    <source>
        <strain evidence="2 3">CBS 175.51</strain>
    </source>
</reference>
<dbReference type="AlphaFoldDB" id="A0A8H5B7W9"/>
<evidence type="ECO:0000313" key="3">
    <source>
        <dbReference type="Proteomes" id="UP000541558"/>
    </source>
</evidence>
<name>A0A8H5B7W9_9AGAR</name>
<feature type="region of interest" description="Disordered" evidence="1">
    <location>
        <begin position="94"/>
        <end position="157"/>
    </location>
</feature>
<feature type="compositionally biased region" description="Basic residues" evidence="1">
    <location>
        <begin position="94"/>
        <end position="105"/>
    </location>
</feature>
<accession>A0A8H5B7W9</accession>
<dbReference type="EMBL" id="JAACJK010000180">
    <property type="protein sequence ID" value="KAF5318291.1"/>
    <property type="molecule type" value="Genomic_DNA"/>
</dbReference>
<organism evidence="2 3">
    <name type="scientific">Ephemerocybe angulata</name>
    <dbReference type="NCBI Taxonomy" id="980116"/>
    <lineage>
        <taxon>Eukaryota</taxon>
        <taxon>Fungi</taxon>
        <taxon>Dikarya</taxon>
        <taxon>Basidiomycota</taxon>
        <taxon>Agaricomycotina</taxon>
        <taxon>Agaricomycetes</taxon>
        <taxon>Agaricomycetidae</taxon>
        <taxon>Agaricales</taxon>
        <taxon>Agaricineae</taxon>
        <taxon>Psathyrellaceae</taxon>
        <taxon>Ephemerocybe</taxon>
    </lineage>
</organism>
<comment type="caution">
    <text evidence="2">The sequence shown here is derived from an EMBL/GenBank/DDBJ whole genome shotgun (WGS) entry which is preliminary data.</text>
</comment>
<evidence type="ECO:0000313" key="2">
    <source>
        <dbReference type="EMBL" id="KAF5318291.1"/>
    </source>
</evidence>
<feature type="compositionally biased region" description="Polar residues" evidence="1">
    <location>
        <begin position="139"/>
        <end position="148"/>
    </location>
</feature>
<dbReference type="OrthoDB" id="10356869at2759"/>
<keyword evidence="3" id="KW-1185">Reference proteome</keyword>
<dbReference type="Proteomes" id="UP000541558">
    <property type="component" value="Unassembled WGS sequence"/>
</dbReference>
<protein>
    <submittedName>
        <fullName evidence="2">Uncharacterized protein</fullName>
    </submittedName>
</protein>
<sequence>MPRSSTSTIPKHVFHNAIERVQQPPSAQGMFNLLPFKQLCANDFHPDYHTKPVPRAESQTKAVVSVQPPYPPPIMPPSGGNLMLLGGEDWPKRRVAKSCRTKTRARASPVAVKKSTKHNMSTAPSRSTRSKTKHPPKSPQHNDTQAPSPNLLDLPHNCTQRPAAVTHSLLPPCSSIMLGLCGDVPPCGHPSPTIPLEVGSAWNTIQTHKVIDDLTISTAPMPPCTERLPSFKERFGDLGRPHSARYPMPRPTLPPLRCPGPELLDLLRGRERYWREDSSSSSSSDEEALDGSGCGSSSDATSAGGSAYSPNIQEAYTYPYARALGRCGEDVGVSSGDVVQPPRACIMRPVWSWRQTWA</sequence>
<evidence type="ECO:0000256" key="1">
    <source>
        <dbReference type="SAM" id="MobiDB-lite"/>
    </source>
</evidence>
<feature type="compositionally biased region" description="Polar residues" evidence="1">
    <location>
        <begin position="118"/>
        <end position="127"/>
    </location>
</feature>
<feature type="compositionally biased region" description="Low complexity" evidence="1">
    <location>
        <begin position="295"/>
        <end position="308"/>
    </location>
</feature>